<proteinExistence type="predicted"/>
<dbReference type="Gene3D" id="1.20.890.10">
    <property type="entry name" value="cAMP-dependent protein kinase regulatory subunit, dimerization-anchoring domain"/>
    <property type="match status" value="1"/>
</dbReference>
<name>A0AAJ7EAR4_PAPXU</name>
<protein>
    <submittedName>
        <fullName evidence="2">Uncharacterized protein LOC106119254</fullName>
    </submittedName>
</protein>
<dbReference type="InterPro" id="IPR003117">
    <property type="entry name" value="cAMP_dep_PK_reg_su_I/II_a/b"/>
</dbReference>
<evidence type="ECO:0000259" key="1">
    <source>
        <dbReference type="SMART" id="SM00394"/>
    </source>
</evidence>
<dbReference type="Proteomes" id="UP000694872">
    <property type="component" value="Unplaced"/>
</dbReference>
<dbReference type="SUPFAM" id="SSF47391">
    <property type="entry name" value="Dimerization-anchoring domain of cAMP-dependent PK regulatory subunit"/>
    <property type="match status" value="1"/>
</dbReference>
<dbReference type="AlphaFoldDB" id="A0AAJ7EAR4"/>
<gene>
    <name evidence="2" type="primary">LOC106119254</name>
</gene>
<accession>A0AAJ7EAR4</accession>
<dbReference type="InterPro" id="IPR047579">
    <property type="entry name" value="DD_CABYR_SP17"/>
</dbReference>
<dbReference type="CDD" id="cd12100">
    <property type="entry name" value="DD_CABYR_SP17"/>
    <property type="match status" value="1"/>
</dbReference>
<dbReference type="KEGG" id="pxu:106119254"/>
<reference evidence="2" key="1">
    <citation type="submission" date="2025-08" db="UniProtKB">
        <authorList>
            <consortium name="RefSeq"/>
        </authorList>
    </citation>
    <scope>IDENTIFICATION</scope>
</reference>
<evidence type="ECO:0000313" key="2">
    <source>
        <dbReference type="RefSeq" id="XP_013169623.1"/>
    </source>
</evidence>
<dbReference type="Pfam" id="PF02197">
    <property type="entry name" value="RIIa"/>
    <property type="match status" value="1"/>
</dbReference>
<dbReference type="RefSeq" id="XP_013169623.1">
    <property type="nucleotide sequence ID" value="XM_013314169.1"/>
</dbReference>
<feature type="domain" description="RIIa" evidence="1">
    <location>
        <begin position="19"/>
        <end position="56"/>
    </location>
</feature>
<organism evidence="2">
    <name type="scientific">Papilio xuthus</name>
    <name type="common">Asian swallowtail butterfly</name>
    <dbReference type="NCBI Taxonomy" id="66420"/>
    <lineage>
        <taxon>Eukaryota</taxon>
        <taxon>Metazoa</taxon>
        <taxon>Ecdysozoa</taxon>
        <taxon>Arthropoda</taxon>
        <taxon>Hexapoda</taxon>
        <taxon>Insecta</taxon>
        <taxon>Pterygota</taxon>
        <taxon>Neoptera</taxon>
        <taxon>Endopterygota</taxon>
        <taxon>Lepidoptera</taxon>
        <taxon>Glossata</taxon>
        <taxon>Ditrysia</taxon>
        <taxon>Papilionoidea</taxon>
        <taxon>Papilionidae</taxon>
        <taxon>Papilioninae</taxon>
        <taxon>Papilio</taxon>
    </lineage>
</organism>
<sequence>MQDLLQSQIKDSCKLALPEGLRDLMCDISREVLRARPQDLYQFIADYLAAMLVARETLTIAGHVCKGICNCGCEPELDDELGKIGLTQEEIVEAKTIIIQYLEKDKVKEEKLMAKLLRTNIDKQKLPDIQKAVKAAYKRNLQLTNSDGSDDDVTKAAKYTLESYLKSGSPDRKHAETNEEQPAFYDAGQNKYHQITEASSSNSSQCMFKNIAYDGGIKDLYISSNCKPSKDELKNEIDEEIVKDDKFEEFGDECENIDDEVLYADDESDISITEDISETDIQEQ</sequence>
<dbReference type="SMART" id="SM00394">
    <property type="entry name" value="RIIa"/>
    <property type="match status" value="1"/>
</dbReference>
<dbReference type="GeneID" id="106119254"/>